<comment type="caution">
    <text evidence="2">The sequence shown here is derived from an EMBL/GenBank/DDBJ whole genome shotgun (WGS) entry which is preliminary data.</text>
</comment>
<dbReference type="Proteomes" id="UP001352223">
    <property type="component" value="Unassembled WGS sequence"/>
</dbReference>
<reference evidence="2 3" key="1">
    <citation type="submission" date="2022-10" db="EMBL/GenBank/DDBJ databases">
        <authorList>
            <person name="Xie J."/>
            <person name="Shen N."/>
        </authorList>
    </citation>
    <scope>NUCLEOTIDE SEQUENCE [LARGE SCALE GENOMIC DNA]</scope>
    <source>
        <strain evidence="2 3">DSM 41681</strain>
    </source>
</reference>
<feature type="domain" description="Winged helix-turn-helix" evidence="1">
    <location>
        <begin position="274"/>
        <end position="344"/>
    </location>
</feature>
<dbReference type="PANTHER" id="PTHR47691:SF3">
    <property type="entry name" value="HTH-TYPE TRANSCRIPTIONAL REGULATOR RV0890C-RELATED"/>
    <property type="match status" value="1"/>
</dbReference>
<keyword evidence="3" id="KW-1185">Reference proteome</keyword>
<dbReference type="InterPro" id="IPR027417">
    <property type="entry name" value="P-loop_NTPase"/>
</dbReference>
<dbReference type="Gene3D" id="3.40.50.300">
    <property type="entry name" value="P-loop containing nucleotide triphosphate hydrolases"/>
    <property type="match status" value="1"/>
</dbReference>
<sequence>MENFPAETTSFIGRDKELGLLDAALTRHRLITLTGVGGVGKSRLAARAARRAAPLFGDGARLVPLSPLREPSLLGHVIFEELRLLDQSARPPEELIAEWLATRDVLLVLDTCEHLIGECARLASRLLDAAPGLRILATSREPLGVPGEWRLEVEPLPVTAEAAPSAKSETAGGDAVALFADRAASAVDGFRLGGADRESAVAVCRRLDGIPLAIELAAAQLPELTLRQLDERLLHRFDTLVVPDAPGSPAAPRHRTLRTTIGWSHELCAPLERLLWARLSVFAAGFDLADARAVTAGGPLTADAVPALLDKLISKSLVRPVPGTAGPARYRLLDTVREYGAHWLRELGEETAVRRAHLERYRELAVRADREWLSDRQTAWSARITAEHANIRAALDFALRDGPRRVALEMAGALWVFWFACGFAREGRHYLDRALAGGPEPGPEYGKALWAGGVVSVGQGSLDVALRHSAELRVLAATSADPAVRVAADYLEGTILTQQGEPERALTTLDAAPPETLWGSFEAACFMNRLSLAFARIHLGDLDLGKSIAYGVSTELGARGECWGRAFGDYLQALAEFGLGNWAEAAGHARASLRGKAELHDTLGVALAADVLAAATVADGQGEAGARLLGSAQRLWLAFGLPQMGNTKLVAVRADAERRSREALGLAAYTKAYEGGLYDDTVDGIVYSLDAGIGP</sequence>
<dbReference type="InterPro" id="IPR058852">
    <property type="entry name" value="HTH_77"/>
</dbReference>
<gene>
    <name evidence="2" type="ORF">OKJ48_30475</name>
</gene>
<protein>
    <recommendedName>
        <fullName evidence="1">Winged helix-turn-helix domain-containing protein</fullName>
    </recommendedName>
</protein>
<evidence type="ECO:0000259" key="1">
    <source>
        <dbReference type="Pfam" id="PF25872"/>
    </source>
</evidence>
<accession>A0ABU6CIH9</accession>
<dbReference type="EMBL" id="JAOZYB010000313">
    <property type="protein sequence ID" value="MEB3964524.1"/>
    <property type="molecule type" value="Genomic_DNA"/>
</dbReference>
<organism evidence="2 3">
    <name type="scientific">Streptomyces kunmingensis</name>
    <dbReference type="NCBI Taxonomy" id="68225"/>
    <lineage>
        <taxon>Bacteria</taxon>
        <taxon>Bacillati</taxon>
        <taxon>Actinomycetota</taxon>
        <taxon>Actinomycetes</taxon>
        <taxon>Kitasatosporales</taxon>
        <taxon>Streptomycetaceae</taxon>
        <taxon>Streptomyces</taxon>
    </lineage>
</organism>
<dbReference type="SUPFAM" id="SSF52540">
    <property type="entry name" value="P-loop containing nucleoside triphosphate hydrolases"/>
    <property type="match status" value="1"/>
</dbReference>
<dbReference type="PRINTS" id="PR00364">
    <property type="entry name" value="DISEASERSIST"/>
</dbReference>
<dbReference type="PANTHER" id="PTHR47691">
    <property type="entry name" value="REGULATOR-RELATED"/>
    <property type="match status" value="1"/>
</dbReference>
<evidence type="ECO:0000313" key="2">
    <source>
        <dbReference type="EMBL" id="MEB3964524.1"/>
    </source>
</evidence>
<name>A0ABU6CIH9_9ACTN</name>
<proteinExistence type="predicted"/>
<dbReference type="Pfam" id="PF25872">
    <property type="entry name" value="HTH_77"/>
    <property type="match status" value="1"/>
</dbReference>
<dbReference type="RefSeq" id="WP_324772252.1">
    <property type="nucleotide sequence ID" value="NZ_BAAATS010000030.1"/>
</dbReference>
<evidence type="ECO:0000313" key="3">
    <source>
        <dbReference type="Proteomes" id="UP001352223"/>
    </source>
</evidence>